<name>A0A0R0FXC6_SOYBN</name>
<protein>
    <submittedName>
        <fullName evidence="1 2">Uncharacterized protein</fullName>
    </submittedName>
</protein>
<keyword evidence="3" id="KW-1185">Reference proteome</keyword>
<sequence>MGSETVSNGHIKERVCPSPMYKNITSYGLPSKTSVVVMVS</sequence>
<evidence type="ECO:0000313" key="3">
    <source>
        <dbReference type="Proteomes" id="UP000008827"/>
    </source>
</evidence>
<proteinExistence type="predicted"/>
<dbReference type="Proteomes" id="UP000008827">
    <property type="component" value="Chromosome 16"/>
</dbReference>
<dbReference type="AlphaFoldDB" id="A0A0R0FXC6"/>
<organism evidence="1">
    <name type="scientific">Glycine max</name>
    <name type="common">Soybean</name>
    <name type="synonym">Glycine hispida</name>
    <dbReference type="NCBI Taxonomy" id="3847"/>
    <lineage>
        <taxon>Eukaryota</taxon>
        <taxon>Viridiplantae</taxon>
        <taxon>Streptophyta</taxon>
        <taxon>Embryophyta</taxon>
        <taxon>Tracheophyta</taxon>
        <taxon>Spermatophyta</taxon>
        <taxon>Magnoliopsida</taxon>
        <taxon>eudicotyledons</taxon>
        <taxon>Gunneridae</taxon>
        <taxon>Pentapetalae</taxon>
        <taxon>rosids</taxon>
        <taxon>fabids</taxon>
        <taxon>Fabales</taxon>
        <taxon>Fabaceae</taxon>
        <taxon>Papilionoideae</taxon>
        <taxon>50 kb inversion clade</taxon>
        <taxon>NPAAA clade</taxon>
        <taxon>indigoferoid/millettioid clade</taxon>
        <taxon>Phaseoleae</taxon>
        <taxon>Glycine</taxon>
        <taxon>Glycine subgen. Soja</taxon>
    </lineage>
</organism>
<evidence type="ECO:0000313" key="1">
    <source>
        <dbReference type="EMBL" id="KRH06911.1"/>
    </source>
</evidence>
<dbReference type="EnsemblPlants" id="KRH06911">
    <property type="protein sequence ID" value="KRH06911"/>
    <property type="gene ID" value="GLYMA_16G054000"/>
</dbReference>
<dbReference type="EMBL" id="CM000849">
    <property type="protein sequence ID" value="KRH06911.1"/>
    <property type="molecule type" value="Genomic_DNA"/>
</dbReference>
<gene>
    <name evidence="1" type="ORF">GLYMA_16G054000</name>
</gene>
<accession>A0A0R0FXC6</accession>
<reference evidence="1 2" key="1">
    <citation type="journal article" date="2010" name="Nature">
        <title>Genome sequence of the palaeopolyploid soybean.</title>
        <authorList>
            <person name="Schmutz J."/>
            <person name="Cannon S.B."/>
            <person name="Schlueter J."/>
            <person name="Ma J."/>
            <person name="Mitros T."/>
            <person name="Nelson W."/>
            <person name="Hyten D.L."/>
            <person name="Song Q."/>
            <person name="Thelen J.J."/>
            <person name="Cheng J."/>
            <person name="Xu D."/>
            <person name="Hellsten U."/>
            <person name="May G.D."/>
            <person name="Yu Y."/>
            <person name="Sakurai T."/>
            <person name="Umezawa T."/>
            <person name="Bhattacharyya M.K."/>
            <person name="Sandhu D."/>
            <person name="Valliyodan B."/>
            <person name="Lindquist E."/>
            <person name="Peto M."/>
            <person name="Grant D."/>
            <person name="Shu S."/>
            <person name="Goodstein D."/>
            <person name="Barry K."/>
            <person name="Futrell-Griggs M."/>
            <person name="Abernathy B."/>
            <person name="Du J."/>
            <person name="Tian Z."/>
            <person name="Zhu L."/>
            <person name="Gill N."/>
            <person name="Joshi T."/>
            <person name="Libault M."/>
            <person name="Sethuraman A."/>
            <person name="Zhang X.-C."/>
            <person name="Shinozaki K."/>
            <person name="Nguyen H.T."/>
            <person name="Wing R.A."/>
            <person name="Cregan P."/>
            <person name="Specht J."/>
            <person name="Grimwood J."/>
            <person name="Rokhsar D."/>
            <person name="Stacey G."/>
            <person name="Shoemaker R.C."/>
            <person name="Jackson S.A."/>
        </authorList>
    </citation>
    <scope>NUCLEOTIDE SEQUENCE</scope>
    <source>
        <strain evidence="2">cv. Williams 82</strain>
        <tissue evidence="1">Callus</tissue>
    </source>
</reference>
<reference evidence="2" key="2">
    <citation type="submission" date="2018-02" db="UniProtKB">
        <authorList>
            <consortium name="EnsemblPlants"/>
        </authorList>
    </citation>
    <scope>IDENTIFICATION</scope>
    <source>
        <strain evidence="2">Williams 82</strain>
    </source>
</reference>
<reference evidence="1" key="3">
    <citation type="submission" date="2018-07" db="EMBL/GenBank/DDBJ databases">
        <title>WGS assembly of Glycine max.</title>
        <authorList>
            <person name="Schmutz J."/>
            <person name="Cannon S."/>
            <person name="Schlueter J."/>
            <person name="Ma J."/>
            <person name="Mitros T."/>
            <person name="Nelson W."/>
            <person name="Hyten D."/>
            <person name="Song Q."/>
            <person name="Thelen J."/>
            <person name="Cheng J."/>
            <person name="Xu D."/>
            <person name="Hellsten U."/>
            <person name="May G."/>
            <person name="Yu Y."/>
            <person name="Sakurai T."/>
            <person name="Umezawa T."/>
            <person name="Bhattacharyya M."/>
            <person name="Sandhu D."/>
            <person name="Valliyodan B."/>
            <person name="Lindquist E."/>
            <person name="Peto M."/>
            <person name="Grant D."/>
            <person name="Shu S."/>
            <person name="Goodstein D."/>
            <person name="Barry K."/>
            <person name="Futrell-Griggs M."/>
            <person name="Abernathy B."/>
            <person name="Du J."/>
            <person name="Tian Z."/>
            <person name="Zhu L."/>
            <person name="Gill N."/>
            <person name="Joshi T."/>
            <person name="Libault M."/>
            <person name="Sethuraman A."/>
            <person name="Zhang X."/>
            <person name="Shinozaki K."/>
            <person name="Nguyen H."/>
            <person name="Wing R."/>
            <person name="Cregan P."/>
            <person name="Specht J."/>
            <person name="Grimwood J."/>
            <person name="Rokhsar D."/>
            <person name="Stacey G."/>
            <person name="Shoemaker R."/>
            <person name="Jackson S."/>
        </authorList>
    </citation>
    <scope>NUCLEOTIDE SEQUENCE</scope>
    <source>
        <tissue evidence="1">Callus</tissue>
    </source>
</reference>
<dbReference type="ExpressionAtlas" id="A0A0R0FXC6">
    <property type="expression patterns" value="baseline"/>
</dbReference>
<evidence type="ECO:0000313" key="2">
    <source>
        <dbReference type="EnsemblPlants" id="KRH06911"/>
    </source>
</evidence>
<dbReference type="Gramene" id="KRH06911">
    <property type="protein sequence ID" value="KRH06911"/>
    <property type="gene ID" value="GLYMA_16G054000"/>
</dbReference>